<keyword evidence="3" id="KW-1185">Reference proteome</keyword>
<proteinExistence type="predicted"/>
<name>A0A166AVF8_EXIGL</name>
<dbReference type="Proteomes" id="UP000077266">
    <property type="component" value="Unassembled WGS sequence"/>
</dbReference>
<gene>
    <name evidence="2" type="ORF">EXIGLDRAFT_707081</name>
</gene>
<dbReference type="EMBL" id="KV425955">
    <property type="protein sequence ID" value="KZV95539.1"/>
    <property type="molecule type" value="Genomic_DNA"/>
</dbReference>
<dbReference type="InParanoid" id="A0A166AVF8"/>
<keyword evidence="1" id="KW-1133">Transmembrane helix</keyword>
<evidence type="ECO:0000256" key="1">
    <source>
        <dbReference type="SAM" id="Phobius"/>
    </source>
</evidence>
<feature type="transmembrane region" description="Helical" evidence="1">
    <location>
        <begin position="12"/>
        <end position="32"/>
    </location>
</feature>
<sequence>MTSKPSFSRPRRIIAVPFLLLAVLALGVRLLGYENDSYRWPQPVTLQSWGVLGCLSLLIQVVELQSIHCSSKGTRCIQEWRVFFDLYRHIVVILALGSGGVHTDSIEYIVGFGLDGPVWIFEFDLDGQQVDSMRQSMTWTSLLAINNALLRKEAILHVEELESSGAFVVFSDGSGKEDNIVVLHGMRDNVDNIAVCLDNQTAVVRTHDQRPKPGQLTPAPFTLRWTSCMHTDLCSTCALYGFLATRVWMGTSW</sequence>
<dbReference type="AlphaFoldDB" id="A0A166AVF8"/>
<evidence type="ECO:0000313" key="3">
    <source>
        <dbReference type="Proteomes" id="UP000077266"/>
    </source>
</evidence>
<protein>
    <submittedName>
        <fullName evidence="2">Uncharacterized protein</fullName>
    </submittedName>
</protein>
<evidence type="ECO:0000313" key="2">
    <source>
        <dbReference type="EMBL" id="KZV95539.1"/>
    </source>
</evidence>
<keyword evidence="1" id="KW-0812">Transmembrane</keyword>
<organism evidence="2 3">
    <name type="scientific">Exidia glandulosa HHB12029</name>
    <dbReference type="NCBI Taxonomy" id="1314781"/>
    <lineage>
        <taxon>Eukaryota</taxon>
        <taxon>Fungi</taxon>
        <taxon>Dikarya</taxon>
        <taxon>Basidiomycota</taxon>
        <taxon>Agaricomycotina</taxon>
        <taxon>Agaricomycetes</taxon>
        <taxon>Auriculariales</taxon>
        <taxon>Exidiaceae</taxon>
        <taxon>Exidia</taxon>
    </lineage>
</organism>
<accession>A0A166AVF8</accession>
<keyword evidence="1" id="KW-0472">Membrane</keyword>
<reference evidence="2 3" key="1">
    <citation type="journal article" date="2016" name="Mol. Biol. Evol.">
        <title>Comparative Genomics of Early-Diverging Mushroom-Forming Fungi Provides Insights into the Origins of Lignocellulose Decay Capabilities.</title>
        <authorList>
            <person name="Nagy L.G."/>
            <person name="Riley R."/>
            <person name="Tritt A."/>
            <person name="Adam C."/>
            <person name="Daum C."/>
            <person name="Floudas D."/>
            <person name="Sun H."/>
            <person name="Yadav J.S."/>
            <person name="Pangilinan J."/>
            <person name="Larsson K.H."/>
            <person name="Matsuura K."/>
            <person name="Barry K."/>
            <person name="Labutti K."/>
            <person name="Kuo R."/>
            <person name="Ohm R.A."/>
            <person name="Bhattacharya S.S."/>
            <person name="Shirouzu T."/>
            <person name="Yoshinaga Y."/>
            <person name="Martin F.M."/>
            <person name="Grigoriev I.V."/>
            <person name="Hibbett D.S."/>
        </authorList>
    </citation>
    <scope>NUCLEOTIDE SEQUENCE [LARGE SCALE GENOMIC DNA]</scope>
    <source>
        <strain evidence="2 3">HHB12029</strain>
    </source>
</reference>